<dbReference type="OrthoDB" id="9796319at2"/>
<organism evidence="2 3">
    <name type="scientific">Halodesulfovibrio spirochaetisodalis</name>
    <dbReference type="NCBI Taxonomy" id="1560234"/>
    <lineage>
        <taxon>Bacteria</taxon>
        <taxon>Pseudomonadati</taxon>
        <taxon>Thermodesulfobacteriota</taxon>
        <taxon>Desulfovibrionia</taxon>
        <taxon>Desulfovibrionales</taxon>
        <taxon>Desulfovibrionaceae</taxon>
        <taxon>Halodesulfovibrio</taxon>
    </lineage>
</organism>
<sequence>MRKNRIPESRSFNPERMHVQLVHESEHVKVMNFNLKAGQEMPVHSHNLEGELVMVVLSGEGELLGEHGPLDSITAGDVIICEIKVPHGVRASADMSLVVTIAPPI</sequence>
<dbReference type="InterPro" id="IPR014710">
    <property type="entry name" value="RmlC-like_jellyroll"/>
</dbReference>
<evidence type="ECO:0000259" key="1">
    <source>
        <dbReference type="Pfam" id="PF07883"/>
    </source>
</evidence>
<gene>
    <name evidence="2" type="ORF">SP90_15565</name>
</gene>
<feature type="domain" description="Cupin type-2" evidence="1">
    <location>
        <begin position="33"/>
        <end position="98"/>
    </location>
</feature>
<protein>
    <submittedName>
        <fullName evidence="2">Cupin</fullName>
    </submittedName>
</protein>
<evidence type="ECO:0000313" key="3">
    <source>
        <dbReference type="Proteomes" id="UP000091979"/>
    </source>
</evidence>
<dbReference type="RefSeq" id="WP_066858462.1">
    <property type="nucleotide sequence ID" value="NZ_JXMS01000036.1"/>
</dbReference>
<evidence type="ECO:0000313" key="2">
    <source>
        <dbReference type="EMBL" id="OBQ45903.1"/>
    </source>
</evidence>
<name>A0A1B7X944_9BACT</name>
<reference evidence="2 3" key="1">
    <citation type="submission" date="2015-01" db="EMBL/GenBank/DDBJ databases">
        <title>Desulfovibrio sp. JC271 draft genome sequence.</title>
        <authorList>
            <person name="Shivani Y."/>
            <person name="Subhash Y."/>
            <person name="Sasikala C."/>
            <person name="Ramana C.V."/>
        </authorList>
    </citation>
    <scope>NUCLEOTIDE SEQUENCE [LARGE SCALE GENOMIC DNA]</scope>
    <source>
        <strain evidence="2 3">JC271</strain>
    </source>
</reference>
<keyword evidence="3" id="KW-1185">Reference proteome</keyword>
<dbReference type="AlphaFoldDB" id="A0A1B7X944"/>
<accession>A0A1B7X944</accession>
<dbReference type="Pfam" id="PF07883">
    <property type="entry name" value="Cupin_2"/>
    <property type="match status" value="1"/>
</dbReference>
<dbReference type="EMBL" id="JXMS01000036">
    <property type="protein sequence ID" value="OBQ45903.1"/>
    <property type="molecule type" value="Genomic_DNA"/>
</dbReference>
<dbReference type="InterPro" id="IPR011051">
    <property type="entry name" value="RmlC_Cupin_sf"/>
</dbReference>
<proteinExistence type="predicted"/>
<dbReference type="Gene3D" id="2.60.120.10">
    <property type="entry name" value="Jelly Rolls"/>
    <property type="match status" value="1"/>
</dbReference>
<dbReference type="InterPro" id="IPR013096">
    <property type="entry name" value="Cupin_2"/>
</dbReference>
<dbReference type="Proteomes" id="UP000091979">
    <property type="component" value="Unassembled WGS sequence"/>
</dbReference>
<dbReference type="STRING" id="1560234.SP90_15565"/>
<comment type="caution">
    <text evidence="2">The sequence shown here is derived from an EMBL/GenBank/DDBJ whole genome shotgun (WGS) entry which is preliminary data.</text>
</comment>
<dbReference type="PATRIC" id="fig|1560234.3.peg.2407"/>
<dbReference type="SUPFAM" id="SSF51182">
    <property type="entry name" value="RmlC-like cupins"/>
    <property type="match status" value="1"/>
</dbReference>